<keyword evidence="3" id="KW-1185">Reference proteome</keyword>
<feature type="domain" description="F-box" evidence="1">
    <location>
        <begin position="1"/>
        <end position="47"/>
    </location>
</feature>
<dbReference type="PROSITE" id="PS50181">
    <property type="entry name" value="FBOX"/>
    <property type="match status" value="1"/>
</dbReference>
<accession>A0A8K0QZV7</accession>
<gene>
    <name evidence="2" type="ORF">FB567DRAFT_607444</name>
</gene>
<sequence length="430" mass="48629">MHFSKLPTELDIKIASFIDTKPHLSALSQVSKYYRKVVAEPLLYESIFFDVRNRRANYQFLLTLLQRPDLALHVKSMTISAYSMTVNHSLEFFSFKGTTTDQKKQIWSLNSVISELVSSIMCNEPETDESIILQNCLLGGLYMPDISDNRDETVLALILCMVMNVETLDVCSRYYCERTLGQVLQFPWTNTGTQPLWRLKHMARCCCTGYLESMIVYPNMQTDTLRNGTAWSTPSLEMIKPMSMPKVPKLLALGFIKSLTIDDKFLSLDAKANSFTTPEAYFPSTLQKLSIVGVSLERIHEMVELPSNRTTAPENETSSFYHAMNTVTAKLPLKALEISLTMELKNNDEQDGVQILELNSGTMAALRCAADELDKAGFSLKVHRCPGLYDKEGEFQLLISAGFTDPVPKAVRRELRELDDEDDRMATLSM</sequence>
<dbReference type="Proteomes" id="UP000813461">
    <property type="component" value="Unassembled WGS sequence"/>
</dbReference>
<evidence type="ECO:0000259" key="1">
    <source>
        <dbReference type="PROSITE" id="PS50181"/>
    </source>
</evidence>
<protein>
    <recommendedName>
        <fullName evidence="1">F-box domain-containing protein</fullName>
    </recommendedName>
</protein>
<reference evidence="2" key="1">
    <citation type="journal article" date="2021" name="Nat. Commun.">
        <title>Genetic determinants of endophytism in the Arabidopsis root mycobiome.</title>
        <authorList>
            <person name="Mesny F."/>
            <person name="Miyauchi S."/>
            <person name="Thiergart T."/>
            <person name="Pickel B."/>
            <person name="Atanasova L."/>
            <person name="Karlsson M."/>
            <person name="Huettel B."/>
            <person name="Barry K.W."/>
            <person name="Haridas S."/>
            <person name="Chen C."/>
            <person name="Bauer D."/>
            <person name="Andreopoulos W."/>
            <person name="Pangilinan J."/>
            <person name="LaButti K."/>
            <person name="Riley R."/>
            <person name="Lipzen A."/>
            <person name="Clum A."/>
            <person name="Drula E."/>
            <person name="Henrissat B."/>
            <person name="Kohler A."/>
            <person name="Grigoriev I.V."/>
            <person name="Martin F.M."/>
            <person name="Hacquard S."/>
        </authorList>
    </citation>
    <scope>NUCLEOTIDE SEQUENCE</scope>
    <source>
        <strain evidence="2">MPI-SDFR-AT-0120</strain>
    </source>
</reference>
<evidence type="ECO:0000313" key="3">
    <source>
        <dbReference type="Proteomes" id="UP000813461"/>
    </source>
</evidence>
<dbReference type="AlphaFoldDB" id="A0A8K0QZV7"/>
<dbReference type="Pfam" id="PF12937">
    <property type="entry name" value="F-box-like"/>
    <property type="match status" value="1"/>
</dbReference>
<dbReference type="InterPro" id="IPR001810">
    <property type="entry name" value="F-box_dom"/>
</dbReference>
<proteinExistence type="predicted"/>
<dbReference type="InterPro" id="IPR036047">
    <property type="entry name" value="F-box-like_dom_sf"/>
</dbReference>
<evidence type="ECO:0000313" key="2">
    <source>
        <dbReference type="EMBL" id="KAH7078309.1"/>
    </source>
</evidence>
<dbReference type="SUPFAM" id="SSF81383">
    <property type="entry name" value="F-box domain"/>
    <property type="match status" value="1"/>
</dbReference>
<organism evidence="2 3">
    <name type="scientific">Paraphoma chrysanthemicola</name>
    <dbReference type="NCBI Taxonomy" id="798071"/>
    <lineage>
        <taxon>Eukaryota</taxon>
        <taxon>Fungi</taxon>
        <taxon>Dikarya</taxon>
        <taxon>Ascomycota</taxon>
        <taxon>Pezizomycotina</taxon>
        <taxon>Dothideomycetes</taxon>
        <taxon>Pleosporomycetidae</taxon>
        <taxon>Pleosporales</taxon>
        <taxon>Pleosporineae</taxon>
        <taxon>Phaeosphaeriaceae</taxon>
        <taxon>Paraphoma</taxon>
    </lineage>
</organism>
<dbReference type="OrthoDB" id="3801271at2759"/>
<name>A0A8K0QZV7_9PLEO</name>
<comment type="caution">
    <text evidence="2">The sequence shown here is derived from an EMBL/GenBank/DDBJ whole genome shotgun (WGS) entry which is preliminary data.</text>
</comment>
<dbReference type="EMBL" id="JAGMVJ010000017">
    <property type="protein sequence ID" value="KAH7078309.1"/>
    <property type="molecule type" value="Genomic_DNA"/>
</dbReference>